<evidence type="ECO:0000256" key="1">
    <source>
        <dbReference type="SAM" id="MobiDB-lite"/>
    </source>
</evidence>
<feature type="signal peptide" evidence="2">
    <location>
        <begin position="1"/>
        <end position="15"/>
    </location>
</feature>
<organism evidence="3 4">
    <name type="scientific">Cutaneotrichosporon spelunceum</name>
    <dbReference type="NCBI Taxonomy" id="1672016"/>
    <lineage>
        <taxon>Eukaryota</taxon>
        <taxon>Fungi</taxon>
        <taxon>Dikarya</taxon>
        <taxon>Basidiomycota</taxon>
        <taxon>Agaricomycotina</taxon>
        <taxon>Tremellomycetes</taxon>
        <taxon>Trichosporonales</taxon>
        <taxon>Trichosporonaceae</taxon>
        <taxon>Cutaneotrichosporon</taxon>
    </lineage>
</organism>
<feature type="chain" id="PRO_5042008079" evidence="2">
    <location>
        <begin position="16"/>
        <end position="142"/>
    </location>
</feature>
<evidence type="ECO:0000256" key="2">
    <source>
        <dbReference type="SAM" id="SignalP"/>
    </source>
</evidence>
<name>A0AAD3TSM5_9TREE</name>
<keyword evidence="4" id="KW-1185">Reference proteome</keyword>
<feature type="region of interest" description="Disordered" evidence="1">
    <location>
        <begin position="29"/>
        <end position="115"/>
    </location>
</feature>
<dbReference type="Proteomes" id="UP001222932">
    <property type="component" value="Unassembled WGS sequence"/>
</dbReference>
<reference evidence="3" key="1">
    <citation type="journal article" date="2023" name="BMC Genomics">
        <title>Chromosome-level genome assemblies of Cutaneotrichosporon spp. (Trichosporonales, Basidiomycota) reveal imbalanced evolution between nucleotide sequences and chromosome synteny.</title>
        <authorList>
            <person name="Kobayashi Y."/>
            <person name="Kayamori A."/>
            <person name="Aoki K."/>
            <person name="Shiwa Y."/>
            <person name="Matsutani M."/>
            <person name="Fujita N."/>
            <person name="Sugita T."/>
            <person name="Iwasaki W."/>
            <person name="Tanaka N."/>
            <person name="Takashima M."/>
        </authorList>
    </citation>
    <scope>NUCLEOTIDE SEQUENCE</scope>
    <source>
        <strain evidence="3">HIS016</strain>
    </source>
</reference>
<sequence>MRVHIFLAFLLGAIAVPVTPAGESGMDTVAIPVDPDSPTNPIVAGSFKGRSTSSSGGSKSGGSSSSGSKGSSGSSGSKGSSWSGSSSNANNKGSSADTGGGSPKPAGVVVAPPYRPPKNAACSLRASVVGAACVAAAVIAAV</sequence>
<protein>
    <submittedName>
        <fullName evidence="3">Uncharacterized protein</fullName>
    </submittedName>
</protein>
<accession>A0AAD3TSM5</accession>
<evidence type="ECO:0000313" key="3">
    <source>
        <dbReference type="EMBL" id="GMK55782.1"/>
    </source>
</evidence>
<dbReference type="EMBL" id="BTCM01000002">
    <property type="protein sequence ID" value="GMK55782.1"/>
    <property type="molecule type" value="Genomic_DNA"/>
</dbReference>
<gene>
    <name evidence="3" type="ORF">CspeluHIS016_0208380</name>
</gene>
<reference evidence="3" key="2">
    <citation type="submission" date="2023-06" db="EMBL/GenBank/DDBJ databases">
        <authorList>
            <person name="Kobayashi Y."/>
            <person name="Kayamori A."/>
            <person name="Aoki K."/>
            <person name="Shiwa Y."/>
            <person name="Fujita N."/>
            <person name="Sugita T."/>
            <person name="Iwasaki W."/>
            <person name="Tanaka N."/>
            <person name="Takashima M."/>
        </authorList>
    </citation>
    <scope>NUCLEOTIDE SEQUENCE</scope>
    <source>
        <strain evidence="3">HIS016</strain>
    </source>
</reference>
<comment type="caution">
    <text evidence="3">The sequence shown here is derived from an EMBL/GenBank/DDBJ whole genome shotgun (WGS) entry which is preliminary data.</text>
</comment>
<evidence type="ECO:0000313" key="4">
    <source>
        <dbReference type="Proteomes" id="UP001222932"/>
    </source>
</evidence>
<keyword evidence="2" id="KW-0732">Signal</keyword>
<proteinExistence type="predicted"/>
<dbReference type="AlphaFoldDB" id="A0AAD3TSM5"/>
<feature type="compositionally biased region" description="Low complexity" evidence="1">
    <location>
        <begin position="45"/>
        <end position="95"/>
    </location>
</feature>